<gene>
    <name evidence="2" type="ORF">GMBLW1_13490</name>
</gene>
<dbReference type="RefSeq" id="WP_232056082.1">
    <property type="nucleotide sequence ID" value="NZ_LR593887.1"/>
</dbReference>
<dbReference type="PANTHER" id="PTHR34512">
    <property type="entry name" value="CELL SURFACE PROTEIN"/>
    <property type="match status" value="1"/>
</dbReference>
<dbReference type="Pfam" id="PF13360">
    <property type="entry name" value="PQQ_2"/>
    <property type="match status" value="2"/>
</dbReference>
<evidence type="ECO:0000313" key="2">
    <source>
        <dbReference type="EMBL" id="VIP02611.1"/>
    </source>
</evidence>
<dbReference type="InterPro" id="IPR011047">
    <property type="entry name" value="Quinoprotein_ADH-like_sf"/>
</dbReference>
<accession>A0A6C2YMR4</accession>
<dbReference type="Gene3D" id="2.130.10.10">
    <property type="entry name" value="YVTN repeat-like/Quinoprotein amine dehydrogenase"/>
    <property type="match status" value="1"/>
</dbReference>
<feature type="domain" description="Pyrrolo-quinoline quinone repeat" evidence="1">
    <location>
        <begin position="87"/>
        <end position="244"/>
    </location>
</feature>
<dbReference type="InterPro" id="IPR015943">
    <property type="entry name" value="WD40/YVTN_repeat-like_dom_sf"/>
</dbReference>
<dbReference type="PANTHER" id="PTHR34512:SF30">
    <property type="entry name" value="OUTER MEMBRANE PROTEIN ASSEMBLY FACTOR BAMB"/>
    <property type="match status" value="1"/>
</dbReference>
<evidence type="ECO:0000313" key="3">
    <source>
        <dbReference type="Proteomes" id="UP000464378"/>
    </source>
</evidence>
<name>A0A6C2YMR4_9BACT</name>
<organism evidence="2">
    <name type="scientific">Tuwongella immobilis</name>
    <dbReference type="NCBI Taxonomy" id="692036"/>
    <lineage>
        <taxon>Bacteria</taxon>
        <taxon>Pseudomonadati</taxon>
        <taxon>Planctomycetota</taxon>
        <taxon>Planctomycetia</taxon>
        <taxon>Gemmatales</taxon>
        <taxon>Gemmataceae</taxon>
        <taxon>Tuwongella</taxon>
    </lineage>
</organism>
<dbReference type="AlphaFoldDB" id="A0A6C2YMR4"/>
<dbReference type="InParanoid" id="A0A6C2YMR4"/>
<dbReference type="SMART" id="SM00564">
    <property type="entry name" value="PQQ"/>
    <property type="match status" value="4"/>
</dbReference>
<dbReference type="SUPFAM" id="SSF50998">
    <property type="entry name" value="Quinoprotein alcohol dehydrogenase-like"/>
    <property type="match status" value="1"/>
</dbReference>
<evidence type="ECO:0000259" key="1">
    <source>
        <dbReference type="Pfam" id="PF13360"/>
    </source>
</evidence>
<dbReference type="EMBL" id="LR586016">
    <property type="protein sequence ID" value="VIP02611.1"/>
    <property type="molecule type" value="Genomic_DNA"/>
</dbReference>
<dbReference type="Proteomes" id="UP000464378">
    <property type="component" value="Chromosome"/>
</dbReference>
<feature type="domain" description="Pyrrolo-quinoline quinone repeat" evidence="1">
    <location>
        <begin position="299"/>
        <end position="361"/>
    </location>
</feature>
<protein>
    <recommendedName>
        <fullName evidence="1">Pyrrolo-quinoline quinone repeat domain-containing protein</fullName>
    </recommendedName>
</protein>
<dbReference type="Gene3D" id="2.40.10.480">
    <property type="match status" value="1"/>
</dbReference>
<proteinExistence type="predicted"/>
<keyword evidence="3" id="KW-1185">Reference proteome</keyword>
<dbReference type="KEGG" id="tim:GMBLW1_13490"/>
<reference evidence="2" key="1">
    <citation type="submission" date="2019-04" db="EMBL/GenBank/DDBJ databases">
        <authorList>
            <consortium name="Science for Life Laboratories"/>
        </authorList>
    </citation>
    <scope>NUCLEOTIDE SEQUENCE</scope>
    <source>
        <strain evidence="2">MBLW1</strain>
    </source>
</reference>
<dbReference type="EMBL" id="LR593887">
    <property type="protein sequence ID" value="VTS01921.1"/>
    <property type="molecule type" value="Genomic_DNA"/>
</dbReference>
<sequence>MMRPRFVLSLVISVFGISGIAADWPTWRGPTRDGISTEREFPTQWSATENIAWKVALPGGGHSSPIVSGDRIFVTACKESTQERLLLCYSRDDGKLIWQQTVLTAPLEKKHGLNSFASSTPATDGKFVYVSFLDGKRMQVACYDLDGKRIWAQSPGEFHSKHGFCSPPLIDGDLVIFNGDQDALAYLVAYDKATGQERWRADRPNRTRSYCPPIVIEAAGRRQLVLSGSKSVASYDVATGQQIWVMDGPTEQFVASLVYHQGLLFLTAGYPTYHIMAIRPNLTGNVTKSAVVWHETKGAAYVPSPIAWGDCVYVVADGGVASCLDVKTGKRHWMERLGRHHSASPVAANGLLYFLDDDGAMHIVKAGTEFDVIGKNKLGEACYASPALSNGQIFIRGEKHLFCIGAKAANR</sequence>
<dbReference type="InterPro" id="IPR002372">
    <property type="entry name" value="PQQ_rpt_dom"/>
</dbReference>
<dbReference type="InterPro" id="IPR018391">
    <property type="entry name" value="PQQ_b-propeller_rpt"/>
</dbReference>